<feature type="region of interest" description="Disordered" evidence="16">
    <location>
        <begin position="529"/>
        <end position="592"/>
    </location>
</feature>
<evidence type="ECO:0000256" key="9">
    <source>
        <dbReference type="ARBA" id="ARBA00023054"/>
    </source>
</evidence>
<dbReference type="Gene3D" id="1.20.1270.60">
    <property type="entry name" value="Arfaptin homology (AH) domain/BAR domain"/>
    <property type="match status" value="1"/>
</dbReference>
<feature type="region of interest" description="Disordered" evidence="16">
    <location>
        <begin position="377"/>
        <end position="412"/>
    </location>
</feature>
<dbReference type="FunFam" id="1.20.1270.60:FF:000002">
    <property type="entry name" value="Formin-binding protein 1-like isoform 1"/>
    <property type="match status" value="1"/>
</dbReference>
<keyword evidence="12" id="KW-0206">Cytoskeleton</keyword>
<organism evidence="20 21">
    <name type="scientific">Pundamilia nyererei</name>
    <dbReference type="NCBI Taxonomy" id="303518"/>
    <lineage>
        <taxon>Eukaryota</taxon>
        <taxon>Metazoa</taxon>
        <taxon>Chordata</taxon>
        <taxon>Craniata</taxon>
        <taxon>Vertebrata</taxon>
        <taxon>Euteleostomi</taxon>
        <taxon>Actinopterygii</taxon>
        <taxon>Neopterygii</taxon>
        <taxon>Teleostei</taxon>
        <taxon>Neoteleostei</taxon>
        <taxon>Acanthomorphata</taxon>
        <taxon>Ovalentaria</taxon>
        <taxon>Cichlomorphae</taxon>
        <taxon>Cichliformes</taxon>
        <taxon>Cichlidae</taxon>
        <taxon>African cichlids</taxon>
        <taxon>Pseudocrenilabrinae</taxon>
        <taxon>Haplochromini</taxon>
        <taxon>Pundamilia</taxon>
    </lineage>
</organism>
<keyword evidence="20" id="KW-1185">Reference proteome</keyword>
<dbReference type="Gene3D" id="2.30.30.40">
    <property type="entry name" value="SH3 Domains"/>
    <property type="match status" value="1"/>
</dbReference>
<protein>
    <submittedName>
        <fullName evidence="21">Formin-binding protein 1 isoform X2</fullName>
    </submittedName>
</protein>
<dbReference type="GO" id="GO:0005938">
    <property type="term" value="C:cell cortex"/>
    <property type="evidence" value="ECO:0007669"/>
    <property type="project" value="UniProtKB-SubCell"/>
</dbReference>
<proteinExistence type="inferred from homology"/>
<keyword evidence="5 13" id="KW-0728">SH3 domain</keyword>
<evidence type="ECO:0000256" key="4">
    <source>
        <dbReference type="ARBA" id="ARBA00009426"/>
    </source>
</evidence>
<dbReference type="InterPro" id="IPR011072">
    <property type="entry name" value="HR1_rho-bd"/>
</dbReference>
<feature type="coiled-coil region" evidence="15">
    <location>
        <begin position="177"/>
        <end position="221"/>
    </location>
</feature>
<evidence type="ECO:0000259" key="17">
    <source>
        <dbReference type="PROSITE" id="PS50002"/>
    </source>
</evidence>
<evidence type="ECO:0000259" key="19">
    <source>
        <dbReference type="PROSITE" id="PS51860"/>
    </source>
</evidence>
<evidence type="ECO:0000313" key="20">
    <source>
        <dbReference type="Proteomes" id="UP000695023"/>
    </source>
</evidence>
<dbReference type="Pfam" id="PF00611">
    <property type="entry name" value="FCH"/>
    <property type="match status" value="1"/>
</dbReference>
<evidence type="ECO:0000256" key="1">
    <source>
        <dbReference type="ARBA" id="ARBA00004236"/>
    </source>
</evidence>
<dbReference type="PANTHER" id="PTHR15735:SF13">
    <property type="entry name" value="FORMIN-BINDING PROTEIN 1"/>
    <property type="match status" value="1"/>
</dbReference>
<reference evidence="21" key="1">
    <citation type="submission" date="2025-08" db="UniProtKB">
        <authorList>
            <consortium name="RefSeq"/>
        </authorList>
    </citation>
    <scope>IDENTIFICATION</scope>
</reference>
<dbReference type="SUPFAM" id="SSF103657">
    <property type="entry name" value="BAR/IMD domain-like"/>
    <property type="match status" value="1"/>
</dbReference>
<dbReference type="InterPro" id="IPR027267">
    <property type="entry name" value="AH/BAR_dom_sf"/>
</dbReference>
<dbReference type="CTD" id="562049"/>
<dbReference type="GO" id="GO:0005856">
    <property type="term" value="C:cytoskeleton"/>
    <property type="evidence" value="ECO:0007669"/>
    <property type="project" value="UniProtKB-SubCell"/>
</dbReference>
<dbReference type="FunFam" id="2.30.30.40:FF:000017">
    <property type="entry name" value="Formin-binding protein 1-like isoform 1"/>
    <property type="match status" value="1"/>
</dbReference>
<evidence type="ECO:0000256" key="16">
    <source>
        <dbReference type="SAM" id="MobiDB-lite"/>
    </source>
</evidence>
<dbReference type="CDD" id="cd12071">
    <property type="entry name" value="SH3_FBP17"/>
    <property type="match status" value="1"/>
</dbReference>
<dbReference type="Pfam" id="PF25610">
    <property type="entry name" value="HR1_TOCA"/>
    <property type="match status" value="1"/>
</dbReference>
<dbReference type="GO" id="GO:0005886">
    <property type="term" value="C:plasma membrane"/>
    <property type="evidence" value="ECO:0007669"/>
    <property type="project" value="UniProtKB-SubCell"/>
</dbReference>
<accession>A0A9Y3QMM0</accession>
<feature type="compositionally biased region" description="Polar residues" evidence="16">
    <location>
        <begin position="545"/>
        <end position="558"/>
    </location>
</feature>
<keyword evidence="11" id="KW-0472">Membrane</keyword>
<evidence type="ECO:0000256" key="5">
    <source>
        <dbReference type="ARBA" id="ARBA00022443"/>
    </source>
</evidence>
<evidence type="ECO:0000256" key="7">
    <source>
        <dbReference type="ARBA" id="ARBA00022490"/>
    </source>
</evidence>
<keyword evidence="7" id="KW-0963">Cytoplasm</keyword>
<gene>
    <name evidence="21" type="primary">fnbp1b</name>
</gene>
<feature type="compositionally biased region" description="Basic and acidic residues" evidence="16">
    <location>
        <begin position="529"/>
        <end position="540"/>
    </location>
</feature>
<evidence type="ECO:0000256" key="14">
    <source>
        <dbReference type="PROSITE-ProRule" id="PRU01077"/>
    </source>
</evidence>
<keyword evidence="9 14" id="KW-0175">Coiled coil</keyword>
<dbReference type="PROSITE" id="PS51860">
    <property type="entry name" value="REM_1"/>
    <property type="match status" value="1"/>
</dbReference>
<evidence type="ECO:0000256" key="11">
    <source>
        <dbReference type="ARBA" id="ARBA00023136"/>
    </source>
</evidence>
<dbReference type="Pfam" id="PF00018">
    <property type="entry name" value="SH3_1"/>
    <property type="match status" value="1"/>
</dbReference>
<dbReference type="InterPro" id="IPR031160">
    <property type="entry name" value="F_BAR_dom"/>
</dbReference>
<sequence length="674" mass="77475">MKTVTMLRRRSEFFVFLDSALSVITQKEEQKEEPPLSPSDEYLQVLLQMKTTSADQFDNLEKHTQWGIEFVEKYTKFVKERSEIETNYAKQIRNLSKKYQPKKNSKEEEESKYTFCRAFLTTLNELNDYAGQHEVISENLTSLIITELARYLQELKTERKSHFHDGRKAQQHIESSWKQLEASKKRFERECKEAERAQQYFEKMDADINVTKADVEKARQQAQMRHQMASDSKSEYAAYLEKFNKEQNEHYYTIIPNIFQKLQDMEEKRIERISVCMKTFADVDRQVLPIVGKCLDGMTNAAESIEPKADSKQVVESFKSGFEPPGDVEFEDYGQAMKRTVSETSLSNTKESKEKPGVKAKSKLWPFIKNKNKLMSLLTSPHQPPPAPPASSPPSPSAVPNDPQSPKQHKEPLSHRLNDFMASKPKMHCLRSLRRGLSLKLGSAPEDFSHLPPEQRRKKLQGKIDELSKDIQKEMDQRDALTKMKDVYIKNPQMGDPASVDPRLTEIGQNIEKLQSEVQKFEGWLAEVEERMPSKSDSHRKSGLYETQNSTTVSNNCAQDRESPDGSYTEEQNSEVQVKAQPIPTPTTTTEFDDEFDDEEVLPTIGTCKALYPFEGHNEGTISVAEGELLYVIEEDKGDGWTRVRRNEDEEGYVPTSYVEVFLETNAKGAMTYI</sequence>
<dbReference type="AlphaFoldDB" id="A0A9Y3QMM0"/>
<dbReference type="Proteomes" id="UP000695023">
    <property type="component" value="Unplaced"/>
</dbReference>
<dbReference type="InterPro" id="IPR001060">
    <property type="entry name" value="FCH_dom"/>
</dbReference>
<dbReference type="PROSITE" id="PS50002">
    <property type="entry name" value="SH3"/>
    <property type="match status" value="1"/>
</dbReference>
<dbReference type="InterPro" id="IPR035492">
    <property type="entry name" value="FNBP1_SH3"/>
</dbReference>
<comment type="similarity">
    <text evidence="4">Belongs to the FNBP1 family.</text>
</comment>
<dbReference type="Gene3D" id="6.10.140.470">
    <property type="match status" value="1"/>
</dbReference>
<evidence type="ECO:0000256" key="3">
    <source>
        <dbReference type="ARBA" id="ARBA00004544"/>
    </source>
</evidence>
<dbReference type="PROSITE" id="PS51741">
    <property type="entry name" value="F_BAR"/>
    <property type="match status" value="1"/>
</dbReference>
<feature type="domain" description="REM-1" evidence="19">
    <location>
        <begin position="450"/>
        <end position="527"/>
    </location>
</feature>
<evidence type="ECO:0000256" key="8">
    <source>
        <dbReference type="ARBA" id="ARBA00022583"/>
    </source>
</evidence>
<dbReference type="InterPro" id="IPR057870">
    <property type="entry name" value="HR1_TOCA"/>
</dbReference>
<feature type="coiled-coil region" evidence="15">
    <location>
        <begin position="457"/>
        <end position="484"/>
    </location>
</feature>
<keyword evidence="8" id="KW-0254">Endocytosis</keyword>
<evidence type="ECO:0000256" key="12">
    <source>
        <dbReference type="ARBA" id="ARBA00023212"/>
    </source>
</evidence>
<dbReference type="GO" id="GO:0007165">
    <property type="term" value="P:signal transduction"/>
    <property type="evidence" value="ECO:0007669"/>
    <property type="project" value="InterPro"/>
</dbReference>
<feature type="region of interest" description="Disordered" evidence="16">
    <location>
        <begin position="341"/>
        <end position="362"/>
    </location>
</feature>
<dbReference type="InterPro" id="IPR001452">
    <property type="entry name" value="SH3_domain"/>
</dbReference>
<dbReference type="SMART" id="SM00055">
    <property type="entry name" value="FCH"/>
    <property type="match status" value="1"/>
</dbReference>
<dbReference type="SUPFAM" id="SSF50044">
    <property type="entry name" value="SH3-domain"/>
    <property type="match status" value="1"/>
</dbReference>
<evidence type="ECO:0000256" key="6">
    <source>
        <dbReference type="ARBA" id="ARBA00022475"/>
    </source>
</evidence>
<feature type="compositionally biased region" description="Pro residues" evidence="16">
    <location>
        <begin position="382"/>
        <end position="397"/>
    </location>
</feature>
<dbReference type="SMART" id="SM00326">
    <property type="entry name" value="SH3"/>
    <property type="match status" value="1"/>
</dbReference>
<feature type="domain" description="F-BAR" evidence="18">
    <location>
        <begin position="43"/>
        <end position="310"/>
    </location>
</feature>
<dbReference type="RefSeq" id="XP_005720253.1">
    <property type="nucleotide sequence ID" value="XM_005720196.2"/>
</dbReference>
<evidence type="ECO:0000313" key="21">
    <source>
        <dbReference type="RefSeq" id="XP_005720253.1"/>
    </source>
</evidence>
<evidence type="ECO:0000256" key="2">
    <source>
        <dbReference type="ARBA" id="ARBA00004245"/>
    </source>
</evidence>
<evidence type="ECO:0000259" key="18">
    <source>
        <dbReference type="PROSITE" id="PS51741"/>
    </source>
</evidence>
<keyword evidence="10" id="KW-0446">Lipid-binding</keyword>
<evidence type="ECO:0000256" key="13">
    <source>
        <dbReference type="PROSITE-ProRule" id="PRU00192"/>
    </source>
</evidence>
<dbReference type="GeneID" id="102209584"/>
<dbReference type="InterPro" id="IPR036028">
    <property type="entry name" value="SH3-like_dom_sf"/>
</dbReference>
<name>A0A9Y3QMM0_9CICH</name>
<keyword evidence="6" id="KW-1003">Cell membrane</keyword>
<dbReference type="GO" id="GO:0006897">
    <property type="term" value="P:endocytosis"/>
    <property type="evidence" value="ECO:0007669"/>
    <property type="project" value="UniProtKB-KW"/>
</dbReference>
<dbReference type="GO" id="GO:0008289">
    <property type="term" value="F:lipid binding"/>
    <property type="evidence" value="ECO:0007669"/>
    <property type="project" value="UniProtKB-KW"/>
</dbReference>
<feature type="domain" description="SH3" evidence="17">
    <location>
        <begin position="603"/>
        <end position="664"/>
    </location>
</feature>
<dbReference type="PANTHER" id="PTHR15735">
    <property type="entry name" value="FCH AND DOUBLE SH3 DOMAINS PROTEIN"/>
    <property type="match status" value="1"/>
</dbReference>
<evidence type="ECO:0000256" key="10">
    <source>
        <dbReference type="ARBA" id="ARBA00023121"/>
    </source>
</evidence>
<evidence type="ECO:0000256" key="15">
    <source>
        <dbReference type="SAM" id="Coils"/>
    </source>
</evidence>
<comment type="subcellular location">
    <subcellularLocation>
        <location evidence="1">Cell membrane</location>
    </subcellularLocation>
    <subcellularLocation>
        <location evidence="3">Cytoplasm</location>
        <location evidence="3">Cell cortex</location>
    </subcellularLocation>
    <subcellularLocation>
        <location evidence="2">Cytoplasm</location>
        <location evidence="2">Cytoskeleton</location>
    </subcellularLocation>
</comment>